<evidence type="ECO:0000256" key="2">
    <source>
        <dbReference type="SAM" id="SignalP"/>
    </source>
</evidence>
<dbReference type="EMBL" id="AHKC01013581">
    <property type="protein sequence ID" value="EKF29291.1"/>
    <property type="molecule type" value="Genomic_DNA"/>
</dbReference>
<feature type="compositionally biased region" description="Polar residues" evidence="1">
    <location>
        <begin position="176"/>
        <end position="188"/>
    </location>
</feature>
<feature type="compositionally biased region" description="Polar residues" evidence="1">
    <location>
        <begin position="227"/>
        <end position="261"/>
    </location>
</feature>
<organism evidence="3 4">
    <name type="scientific">Trypanosoma cruzi marinkellei</name>
    <dbReference type="NCBI Taxonomy" id="85056"/>
    <lineage>
        <taxon>Eukaryota</taxon>
        <taxon>Discoba</taxon>
        <taxon>Euglenozoa</taxon>
        <taxon>Kinetoplastea</taxon>
        <taxon>Metakinetoplastina</taxon>
        <taxon>Trypanosomatida</taxon>
        <taxon>Trypanosomatidae</taxon>
        <taxon>Trypanosoma</taxon>
        <taxon>Schizotrypanum</taxon>
    </lineage>
</organism>
<protein>
    <submittedName>
        <fullName evidence="3">Mucin TcMUCII, putative</fullName>
    </submittedName>
</protein>
<feature type="region of interest" description="Disordered" evidence="1">
    <location>
        <begin position="30"/>
        <end position="105"/>
    </location>
</feature>
<keyword evidence="4" id="KW-1185">Reference proteome</keyword>
<name>K2N3Q4_TRYCR</name>
<dbReference type="InterPro" id="IPR000458">
    <property type="entry name" value="Tryp_mucin"/>
</dbReference>
<gene>
    <name evidence="3" type="ORF">MOQ_006933</name>
</gene>
<evidence type="ECO:0000313" key="4">
    <source>
        <dbReference type="Proteomes" id="UP000007350"/>
    </source>
</evidence>
<feature type="compositionally biased region" description="Basic and acidic residues" evidence="1">
    <location>
        <begin position="159"/>
        <end position="175"/>
    </location>
</feature>
<feature type="compositionally biased region" description="Low complexity" evidence="1">
    <location>
        <begin position="49"/>
        <end position="67"/>
    </location>
</feature>
<keyword evidence="2" id="KW-0732">Signal</keyword>
<reference evidence="3 4" key="1">
    <citation type="journal article" date="2012" name="BMC Genomics">
        <title>Comparative genomic analysis of human infective Trypanosoma cruzi lineages with the bat-restricted subspecies T. cruzi marinkellei.</title>
        <authorList>
            <person name="Franzen O."/>
            <person name="Talavera-Lopez C."/>
            <person name="Ochaya S."/>
            <person name="Butler C.E."/>
            <person name="Messenger L.A."/>
            <person name="Lewis M.D."/>
            <person name="Llewellyn M.S."/>
            <person name="Marinkelle C.J."/>
            <person name="Tyler K.M."/>
            <person name="Miles M.A."/>
            <person name="Andersson B."/>
        </authorList>
    </citation>
    <scope>NUCLEOTIDE SEQUENCE [LARGE SCALE GENOMIC DNA]</scope>
    <source>
        <strain evidence="3 4">B7</strain>
    </source>
</reference>
<dbReference type="Pfam" id="PF01456">
    <property type="entry name" value="Mucin"/>
    <property type="match status" value="1"/>
</dbReference>
<feature type="compositionally biased region" description="Polar residues" evidence="1">
    <location>
        <begin position="205"/>
        <end position="220"/>
    </location>
</feature>
<dbReference type="AlphaFoldDB" id="K2N3Q4"/>
<sequence>MMTTCRLLCALLVLALCCCSSVCVTASNDVDQTKHGSGSSHERTQEADGSSGSALLSQSSTGQASSGNPASELSVPAITAGPGTVGMVDTPQSLRNNVEQPNGTSDLQLVADPLKTVQQEAEITGTGVPGSRSASSKEYKENEGRKSEASGPVHVPSEGQDKASTESVTKEERSKSVLSNSGAGTIQKPSEKDTEETEKNDSEEPTSAMTSDNGNGTSTAPALPEGTDTTLRPTSTEQGPSGSANPMAQIGTNSTVTVQSQEETVPNTTTTTITAPEAPSTTTTEAPTTTTTGAPSRLPEIDGSLSSPAWVCAPLLLAASALAYTTLG</sequence>
<evidence type="ECO:0000313" key="3">
    <source>
        <dbReference type="EMBL" id="EKF29291.1"/>
    </source>
</evidence>
<feature type="signal peptide" evidence="2">
    <location>
        <begin position="1"/>
        <end position="26"/>
    </location>
</feature>
<feature type="chain" id="PRO_5003861867" evidence="2">
    <location>
        <begin position="27"/>
        <end position="328"/>
    </location>
</feature>
<proteinExistence type="predicted"/>
<feature type="region of interest" description="Disordered" evidence="1">
    <location>
        <begin position="121"/>
        <end position="301"/>
    </location>
</feature>
<feature type="compositionally biased region" description="Low complexity" evidence="1">
    <location>
        <begin position="262"/>
        <end position="294"/>
    </location>
</feature>
<feature type="compositionally biased region" description="Basic and acidic residues" evidence="1">
    <location>
        <begin position="135"/>
        <end position="148"/>
    </location>
</feature>
<feature type="compositionally biased region" description="Polar residues" evidence="1">
    <location>
        <begin position="90"/>
        <end position="105"/>
    </location>
</feature>
<dbReference type="Proteomes" id="UP000007350">
    <property type="component" value="Unassembled WGS sequence"/>
</dbReference>
<comment type="caution">
    <text evidence="3">The sequence shown here is derived from an EMBL/GenBank/DDBJ whole genome shotgun (WGS) entry which is preliminary data.</text>
</comment>
<feature type="compositionally biased region" description="Basic and acidic residues" evidence="1">
    <location>
        <begin position="189"/>
        <end position="202"/>
    </location>
</feature>
<accession>K2N3Q4</accession>
<evidence type="ECO:0000256" key="1">
    <source>
        <dbReference type="SAM" id="MobiDB-lite"/>
    </source>
</evidence>